<evidence type="ECO:0000256" key="1">
    <source>
        <dbReference type="SAM" id="MobiDB-lite"/>
    </source>
</evidence>
<dbReference type="AlphaFoldDB" id="A0A183TFH7"/>
<name>A0A183TFH7_SCHSO</name>
<proteinExistence type="predicted"/>
<feature type="compositionally biased region" description="Basic and acidic residues" evidence="1">
    <location>
        <begin position="110"/>
        <end position="141"/>
    </location>
</feature>
<dbReference type="GO" id="GO:0005829">
    <property type="term" value="C:cytosol"/>
    <property type="evidence" value="ECO:0007669"/>
    <property type="project" value="TreeGrafter"/>
</dbReference>
<feature type="region of interest" description="Disordered" evidence="1">
    <location>
        <begin position="11"/>
        <end position="38"/>
    </location>
</feature>
<accession>A0A183TFH7</accession>
<dbReference type="Pfam" id="PF04177">
    <property type="entry name" value="TAP42"/>
    <property type="match status" value="1"/>
</dbReference>
<organism evidence="2">
    <name type="scientific">Schistocephalus solidus</name>
    <name type="common">Tapeworm</name>
    <dbReference type="NCBI Taxonomy" id="70667"/>
    <lineage>
        <taxon>Eukaryota</taxon>
        <taxon>Metazoa</taxon>
        <taxon>Spiralia</taxon>
        <taxon>Lophotrochozoa</taxon>
        <taxon>Platyhelminthes</taxon>
        <taxon>Cestoda</taxon>
        <taxon>Eucestoda</taxon>
        <taxon>Diphyllobothriidea</taxon>
        <taxon>Diphyllobothriidae</taxon>
        <taxon>Schistocephalus</taxon>
    </lineage>
</organism>
<feature type="region of interest" description="Disordered" evidence="1">
    <location>
        <begin position="103"/>
        <end position="150"/>
    </location>
</feature>
<dbReference type="PANTHER" id="PTHR10933:SF9">
    <property type="entry name" value="IMMUNOGLOBULIN-BINDING PROTEIN 1"/>
    <property type="match status" value="1"/>
</dbReference>
<reference evidence="2" key="1">
    <citation type="submission" date="2016-06" db="UniProtKB">
        <authorList>
            <consortium name="WormBaseParasite"/>
        </authorList>
    </citation>
    <scope>IDENTIFICATION</scope>
</reference>
<dbReference type="InterPro" id="IPR007304">
    <property type="entry name" value="TAP46-like"/>
</dbReference>
<sequence>LGFCRCLGGRPSVRRDKPARESAAGVTETPPPEPPQPPLLISREAVRSTVFGAGNPSLPTMTLDQFYDFQVKKGMFPAPPANASSVVKAYPGEVQRIDPSEELAAASEARAAEADAKEEAHDEEQLRKARQWDEFKDEHRRGSGNRMNRS</sequence>
<dbReference type="GO" id="GO:0009966">
    <property type="term" value="P:regulation of signal transduction"/>
    <property type="evidence" value="ECO:0007669"/>
    <property type="project" value="InterPro"/>
</dbReference>
<protein>
    <submittedName>
        <fullName evidence="2">FAM192A_Fyv6_N domain-containing protein</fullName>
    </submittedName>
</protein>
<dbReference type="GO" id="GO:0051721">
    <property type="term" value="F:protein phosphatase 2A binding"/>
    <property type="evidence" value="ECO:0007669"/>
    <property type="project" value="TreeGrafter"/>
</dbReference>
<evidence type="ECO:0000313" key="2">
    <source>
        <dbReference type="WBParaSite" id="SSLN_0001579601-mRNA-1"/>
    </source>
</evidence>
<feature type="compositionally biased region" description="Pro residues" evidence="1">
    <location>
        <begin position="29"/>
        <end position="38"/>
    </location>
</feature>
<dbReference type="GO" id="GO:0035303">
    <property type="term" value="P:regulation of dephosphorylation"/>
    <property type="evidence" value="ECO:0007669"/>
    <property type="project" value="TreeGrafter"/>
</dbReference>
<dbReference type="PANTHER" id="PTHR10933">
    <property type="entry name" value="IMMUNOGLOBULIN-BINDING PROTEIN 1"/>
    <property type="match status" value="1"/>
</dbReference>
<dbReference type="WBParaSite" id="SSLN_0001579601-mRNA-1">
    <property type="protein sequence ID" value="SSLN_0001579601-mRNA-1"/>
    <property type="gene ID" value="SSLN_0001579601"/>
</dbReference>